<keyword evidence="2" id="KW-1185">Reference proteome</keyword>
<evidence type="ECO:0000313" key="1">
    <source>
        <dbReference type="EMBL" id="KUJ14766.1"/>
    </source>
</evidence>
<accession>A0A194X3L9</accession>
<gene>
    <name evidence="1" type="ORF">LY89DRAFT_720241</name>
</gene>
<protein>
    <submittedName>
        <fullName evidence="1">Uncharacterized protein</fullName>
    </submittedName>
</protein>
<reference evidence="1 2" key="1">
    <citation type="submission" date="2015-10" db="EMBL/GenBank/DDBJ databases">
        <title>Full genome of DAOMC 229536 Phialocephala scopiformis, a fungal endophyte of spruce producing the potent anti-insectan compound rugulosin.</title>
        <authorList>
            <consortium name="DOE Joint Genome Institute"/>
            <person name="Walker A.K."/>
            <person name="Frasz S.L."/>
            <person name="Seifert K.A."/>
            <person name="Miller J.D."/>
            <person name="Mondo S.J."/>
            <person name="Labutti K."/>
            <person name="Lipzen A."/>
            <person name="Dockter R."/>
            <person name="Kennedy M."/>
            <person name="Grigoriev I.V."/>
            <person name="Spatafora J.W."/>
        </authorList>
    </citation>
    <scope>NUCLEOTIDE SEQUENCE [LARGE SCALE GENOMIC DNA]</scope>
    <source>
        <strain evidence="1 2">CBS 120377</strain>
    </source>
</reference>
<proteinExistence type="predicted"/>
<dbReference type="EMBL" id="KQ947419">
    <property type="protein sequence ID" value="KUJ14766.1"/>
    <property type="molecule type" value="Genomic_DNA"/>
</dbReference>
<dbReference type="KEGG" id="psco:LY89DRAFT_720241"/>
<organism evidence="1 2">
    <name type="scientific">Mollisia scopiformis</name>
    <name type="common">Conifer needle endophyte fungus</name>
    <name type="synonym">Phialocephala scopiformis</name>
    <dbReference type="NCBI Taxonomy" id="149040"/>
    <lineage>
        <taxon>Eukaryota</taxon>
        <taxon>Fungi</taxon>
        <taxon>Dikarya</taxon>
        <taxon>Ascomycota</taxon>
        <taxon>Pezizomycotina</taxon>
        <taxon>Leotiomycetes</taxon>
        <taxon>Helotiales</taxon>
        <taxon>Mollisiaceae</taxon>
        <taxon>Mollisia</taxon>
    </lineage>
</organism>
<dbReference type="RefSeq" id="XP_018069121.1">
    <property type="nucleotide sequence ID" value="XM_018218552.1"/>
</dbReference>
<name>A0A194X3L9_MOLSC</name>
<dbReference type="Proteomes" id="UP000070700">
    <property type="component" value="Unassembled WGS sequence"/>
</dbReference>
<evidence type="ECO:0000313" key="2">
    <source>
        <dbReference type="Proteomes" id="UP000070700"/>
    </source>
</evidence>
<dbReference type="AlphaFoldDB" id="A0A194X3L9"/>
<sequence>MDFGFATISLVVQTVLAVTEHRKLLENRNHFLDYSLPTRQTAISHPVSTDIGILCSTCISSGLLTSIYQRGRSGKLQTPLFLATIVGSFASWGMIGVPVDILALTVFEWMVTLVLLVSRYCEHILLSDLEAGDAAFGLERVQKVFGMHDREKKSFSGRDLDEY</sequence>
<dbReference type="GeneID" id="28828278"/>
<dbReference type="InParanoid" id="A0A194X3L9"/>
<dbReference type="OrthoDB" id="3560784at2759"/>